<evidence type="ECO:0000313" key="1">
    <source>
        <dbReference type="EMBL" id="KKM60168.1"/>
    </source>
</evidence>
<dbReference type="EMBL" id="LAZR01011729">
    <property type="protein sequence ID" value="KKM60168.1"/>
    <property type="molecule type" value="Genomic_DNA"/>
</dbReference>
<reference evidence="1" key="1">
    <citation type="journal article" date="2015" name="Nature">
        <title>Complex archaea that bridge the gap between prokaryotes and eukaryotes.</title>
        <authorList>
            <person name="Spang A."/>
            <person name="Saw J.H."/>
            <person name="Jorgensen S.L."/>
            <person name="Zaremba-Niedzwiedzka K."/>
            <person name="Martijn J."/>
            <person name="Lind A.E."/>
            <person name="van Eijk R."/>
            <person name="Schleper C."/>
            <person name="Guy L."/>
            <person name="Ettema T.J."/>
        </authorList>
    </citation>
    <scope>NUCLEOTIDE SEQUENCE</scope>
</reference>
<comment type="caution">
    <text evidence="1">The sequence shown here is derived from an EMBL/GenBank/DDBJ whole genome shotgun (WGS) entry which is preliminary data.</text>
</comment>
<gene>
    <name evidence="1" type="ORF">LCGC14_1544510</name>
</gene>
<dbReference type="AlphaFoldDB" id="A0A0F9IS34"/>
<sequence>MKKESIHTLNQIIVLINGKIPHNELLRKNLDNLVILWNNKFFSYQINKFLDKLRKEYFVLESEYESEYIERVSANLPNLITEKHILNKKIKQPKQKKKINLNELQVDTKPTKNRIDNIEKLRNILSNKEKIIPLKSELTYDDIKPYLTNRQIGLINSNTTKNGIDYETKLLTTNQEYFNDMLNNVKKDYKKKYLGNKHIKSKIGIIYRIFTEKT</sequence>
<accession>A0A0F9IS34</accession>
<protein>
    <submittedName>
        <fullName evidence="1">Uncharacterized protein</fullName>
    </submittedName>
</protein>
<organism evidence="1">
    <name type="scientific">marine sediment metagenome</name>
    <dbReference type="NCBI Taxonomy" id="412755"/>
    <lineage>
        <taxon>unclassified sequences</taxon>
        <taxon>metagenomes</taxon>
        <taxon>ecological metagenomes</taxon>
    </lineage>
</organism>
<proteinExistence type="predicted"/>
<name>A0A0F9IS34_9ZZZZ</name>